<comment type="caution">
    <text evidence="2">The sequence shown here is derived from an EMBL/GenBank/DDBJ whole genome shotgun (WGS) entry which is preliminary data.</text>
</comment>
<gene>
    <name evidence="2" type="ORF">ACFPOE_19180</name>
</gene>
<name>A0ABW0NL41_9BURK</name>
<evidence type="ECO:0000313" key="3">
    <source>
        <dbReference type="Proteomes" id="UP001596037"/>
    </source>
</evidence>
<accession>A0ABW0NL41</accession>
<keyword evidence="3" id="KW-1185">Reference proteome</keyword>
<protein>
    <submittedName>
        <fullName evidence="2">Phasin family protein</fullName>
    </submittedName>
</protein>
<evidence type="ECO:0000259" key="1">
    <source>
        <dbReference type="Pfam" id="PF09361"/>
    </source>
</evidence>
<dbReference type="InterPro" id="IPR018968">
    <property type="entry name" value="Phasin"/>
</dbReference>
<reference evidence="3" key="1">
    <citation type="journal article" date="2019" name="Int. J. Syst. Evol. Microbiol.">
        <title>The Global Catalogue of Microorganisms (GCM) 10K type strain sequencing project: providing services to taxonomists for standard genome sequencing and annotation.</title>
        <authorList>
            <consortium name="The Broad Institute Genomics Platform"/>
            <consortium name="The Broad Institute Genome Sequencing Center for Infectious Disease"/>
            <person name="Wu L."/>
            <person name="Ma J."/>
        </authorList>
    </citation>
    <scope>NUCLEOTIDE SEQUENCE [LARGE SCALE GENOMIC DNA]</scope>
    <source>
        <strain evidence="3">CCUG 57401</strain>
    </source>
</reference>
<dbReference type="EMBL" id="JBHSMF010000009">
    <property type="protein sequence ID" value="MFC5499674.1"/>
    <property type="molecule type" value="Genomic_DNA"/>
</dbReference>
<organism evidence="2 3">
    <name type="scientific">Caenimonas terrae</name>
    <dbReference type="NCBI Taxonomy" id="696074"/>
    <lineage>
        <taxon>Bacteria</taxon>
        <taxon>Pseudomonadati</taxon>
        <taxon>Pseudomonadota</taxon>
        <taxon>Betaproteobacteria</taxon>
        <taxon>Burkholderiales</taxon>
        <taxon>Comamonadaceae</taxon>
        <taxon>Caenimonas</taxon>
    </lineage>
</organism>
<dbReference type="Pfam" id="PF09361">
    <property type="entry name" value="Phasin_2"/>
    <property type="match status" value="1"/>
</dbReference>
<feature type="domain" description="Phasin" evidence="1">
    <location>
        <begin position="28"/>
        <end position="107"/>
    </location>
</feature>
<evidence type="ECO:0000313" key="2">
    <source>
        <dbReference type="EMBL" id="MFC5499674.1"/>
    </source>
</evidence>
<proteinExistence type="predicted"/>
<dbReference type="RefSeq" id="WP_376851886.1">
    <property type="nucleotide sequence ID" value="NZ_JBHSMF010000009.1"/>
</dbReference>
<sequence length="151" mass="16294">MTARKPRRAPVPAEPDPIEAVHLQEAVASESAEAMRRGLENMRRINDRAVQAALQRFTKAAEGYKAPRAPLDLLTIPTELLRSQMEATANYWQELSGAALEMQAEVLGCSSHLVNSDAVLQAASAMDALPAFGLYGMDRLLGPRKAAPGQA</sequence>
<dbReference type="Proteomes" id="UP001596037">
    <property type="component" value="Unassembled WGS sequence"/>
</dbReference>